<dbReference type="Proteomes" id="UP000188268">
    <property type="component" value="Unassembled WGS sequence"/>
</dbReference>
<accession>A0A1R3G356</accession>
<reference evidence="1 2" key="1">
    <citation type="submission" date="2013-09" db="EMBL/GenBank/DDBJ databases">
        <title>Corchorus capsularis genome sequencing.</title>
        <authorList>
            <person name="Alam M."/>
            <person name="Haque M.S."/>
            <person name="Islam M.S."/>
            <person name="Emdad E.M."/>
            <person name="Islam M.M."/>
            <person name="Ahmed B."/>
            <person name="Halim A."/>
            <person name="Hossen Q.M.M."/>
            <person name="Hossain M.Z."/>
            <person name="Ahmed R."/>
            <person name="Khan M.M."/>
            <person name="Islam R."/>
            <person name="Rashid M.M."/>
            <person name="Khan S.A."/>
            <person name="Rahman M.S."/>
            <person name="Alam M."/>
        </authorList>
    </citation>
    <scope>NUCLEOTIDE SEQUENCE [LARGE SCALE GENOMIC DNA]</scope>
    <source>
        <strain evidence="2">cv. CVL-1</strain>
        <tissue evidence="1">Whole seedling</tissue>
    </source>
</reference>
<keyword evidence="2" id="KW-1185">Reference proteome</keyword>
<evidence type="ECO:0000313" key="1">
    <source>
        <dbReference type="EMBL" id="OMO52528.1"/>
    </source>
</evidence>
<comment type="caution">
    <text evidence="1">The sequence shown here is derived from an EMBL/GenBank/DDBJ whole genome shotgun (WGS) entry which is preliminary data.</text>
</comment>
<dbReference type="EMBL" id="AWWV01015495">
    <property type="protein sequence ID" value="OMO52528.1"/>
    <property type="molecule type" value="Genomic_DNA"/>
</dbReference>
<gene>
    <name evidence="1" type="ORF">CCACVL1_29197</name>
</gene>
<organism evidence="1 2">
    <name type="scientific">Corchorus capsularis</name>
    <name type="common">Jute</name>
    <dbReference type="NCBI Taxonomy" id="210143"/>
    <lineage>
        <taxon>Eukaryota</taxon>
        <taxon>Viridiplantae</taxon>
        <taxon>Streptophyta</taxon>
        <taxon>Embryophyta</taxon>
        <taxon>Tracheophyta</taxon>
        <taxon>Spermatophyta</taxon>
        <taxon>Magnoliopsida</taxon>
        <taxon>eudicotyledons</taxon>
        <taxon>Gunneridae</taxon>
        <taxon>Pentapetalae</taxon>
        <taxon>rosids</taxon>
        <taxon>malvids</taxon>
        <taxon>Malvales</taxon>
        <taxon>Malvaceae</taxon>
        <taxon>Grewioideae</taxon>
        <taxon>Apeibeae</taxon>
        <taxon>Corchorus</taxon>
    </lineage>
</organism>
<evidence type="ECO:0000313" key="2">
    <source>
        <dbReference type="Proteomes" id="UP000188268"/>
    </source>
</evidence>
<proteinExistence type="predicted"/>
<dbReference type="AlphaFoldDB" id="A0A1R3G356"/>
<protein>
    <submittedName>
        <fullName evidence="1">Uncharacterized protein</fullName>
    </submittedName>
</protein>
<dbReference type="Gramene" id="OMO52528">
    <property type="protein sequence ID" value="OMO52528"/>
    <property type="gene ID" value="CCACVL1_29197"/>
</dbReference>
<name>A0A1R3G356_COCAP</name>
<sequence length="58" mass="6358">MDQLLHKIICLACAYGYTYGNMDGMHGDGAHDLGLGCLWVLLKSNVSQSPLSKRSFVE</sequence>